<evidence type="ECO:0000313" key="1">
    <source>
        <dbReference type="EMBL" id="MBX14895.1"/>
    </source>
</evidence>
<reference evidence="1" key="1">
    <citation type="submission" date="2018-02" db="EMBL/GenBank/DDBJ databases">
        <title>Rhizophora mucronata_Transcriptome.</title>
        <authorList>
            <person name="Meera S.P."/>
            <person name="Sreeshan A."/>
            <person name="Augustine A."/>
        </authorList>
    </citation>
    <scope>NUCLEOTIDE SEQUENCE</scope>
    <source>
        <tissue evidence="1">Leaf</tissue>
    </source>
</reference>
<dbReference type="EMBL" id="GGEC01034411">
    <property type="protein sequence ID" value="MBX14895.1"/>
    <property type="molecule type" value="Transcribed_RNA"/>
</dbReference>
<sequence length="30" mass="3589">MCWDRVNVKAMDDQGFVKLRLKISPVPWQQ</sequence>
<protein>
    <submittedName>
        <fullName evidence="1">Uncharacterized protein</fullName>
    </submittedName>
</protein>
<dbReference type="AlphaFoldDB" id="A0A2P2LA97"/>
<name>A0A2P2LA97_RHIMU</name>
<proteinExistence type="predicted"/>
<organism evidence="1">
    <name type="scientific">Rhizophora mucronata</name>
    <name type="common">Asiatic mangrove</name>
    <dbReference type="NCBI Taxonomy" id="61149"/>
    <lineage>
        <taxon>Eukaryota</taxon>
        <taxon>Viridiplantae</taxon>
        <taxon>Streptophyta</taxon>
        <taxon>Embryophyta</taxon>
        <taxon>Tracheophyta</taxon>
        <taxon>Spermatophyta</taxon>
        <taxon>Magnoliopsida</taxon>
        <taxon>eudicotyledons</taxon>
        <taxon>Gunneridae</taxon>
        <taxon>Pentapetalae</taxon>
        <taxon>rosids</taxon>
        <taxon>fabids</taxon>
        <taxon>Malpighiales</taxon>
        <taxon>Rhizophoraceae</taxon>
        <taxon>Rhizophora</taxon>
    </lineage>
</organism>
<accession>A0A2P2LA97</accession>